<dbReference type="RefSeq" id="WP_063720504.1">
    <property type="nucleotide sequence ID" value="NZ_LT985167.1"/>
</dbReference>
<dbReference type="STRING" id="66851.MBORA_15930"/>
<dbReference type="PATRIC" id="fig|66851.6.peg.1733"/>
<gene>
    <name evidence="1" type="ORF">MBORA_15930</name>
</gene>
<evidence type="ECO:0000313" key="1">
    <source>
        <dbReference type="EMBL" id="KZX11348.1"/>
    </source>
</evidence>
<name>A0A165ZYV6_METOA</name>
<comment type="caution">
    <text evidence="1">The sequence shown here is derived from an EMBL/GenBank/DDBJ whole genome shotgun (WGS) entry which is preliminary data.</text>
</comment>
<dbReference type="Proteomes" id="UP000077428">
    <property type="component" value="Unassembled WGS sequence"/>
</dbReference>
<protein>
    <submittedName>
        <fullName evidence="1">Uncharacterized protein</fullName>
    </submittedName>
</protein>
<keyword evidence="2" id="KW-1185">Reference proteome</keyword>
<proteinExistence type="predicted"/>
<sequence length="160" mass="18834">MSEFNKYARVSARLHQSEKEKLKKSGYTARHAIEYFNKIANNEVDLLCIEEYFLNKEIEDLKLDLIMKERQLDEIQKHKDEIYKGHLSELRVKSYQRIIGMYGNANESGNLKESFEDFVQGKYVQDSIIRDLSGLNCPLEEYMEGLFDYYNDVILVGRTS</sequence>
<organism evidence="1 2">
    <name type="scientific">Methanobrevibacter oralis</name>
    <dbReference type="NCBI Taxonomy" id="66851"/>
    <lineage>
        <taxon>Archaea</taxon>
        <taxon>Methanobacteriati</taxon>
        <taxon>Methanobacteriota</taxon>
        <taxon>Methanomada group</taxon>
        <taxon>Methanobacteria</taxon>
        <taxon>Methanobacteriales</taxon>
        <taxon>Methanobacteriaceae</taxon>
        <taxon>Methanobrevibacter</taxon>
    </lineage>
</organism>
<reference evidence="2" key="1">
    <citation type="journal article" date="2016" name="Genome Announc.">
        <title>Draft Genome Sequences of Methanobrevibacter curvatus DSM11111, Methanobrevibacter cuticularis DSM11139, Methanobrevibacter filiformis DSM11501, and Methanobrevibacter oralis DSM7256.</title>
        <authorList>
            <person name="Poehlein A."/>
            <person name="Seedorf H."/>
        </authorList>
    </citation>
    <scope>NUCLEOTIDE SEQUENCE [LARGE SCALE GENOMIC DNA]</scope>
    <source>
        <strain evidence="2">DSM 7256 / JCM 30027 / ZR</strain>
    </source>
</reference>
<accession>A0A165ZYV6</accession>
<dbReference type="AlphaFoldDB" id="A0A165ZYV6"/>
<evidence type="ECO:0000313" key="2">
    <source>
        <dbReference type="Proteomes" id="UP000077428"/>
    </source>
</evidence>
<dbReference type="EMBL" id="LWMU01000092">
    <property type="protein sequence ID" value="KZX11348.1"/>
    <property type="molecule type" value="Genomic_DNA"/>
</dbReference>